<dbReference type="Proteomes" id="UP000762676">
    <property type="component" value="Unassembled WGS sequence"/>
</dbReference>
<organism evidence="1 2">
    <name type="scientific">Elysia marginata</name>
    <dbReference type="NCBI Taxonomy" id="1093978"/>
    <lineage>
        <taxon>Eukaryota</taxon>
        <taxon>Metazoa</taxon>
        <taxon>Spiralia</taxon>
        <taxon>Lophotrochozoa</taxon>
        <taxon>Mollusca</taxon>
        <taxon>Gastropoda</taxon>
        <taxon>Heterobranchia</taxon>
        <taxon>Euthyneura</taxon>
        <taxon>Panpulmonata</taxon>
        <taxon>Sacoglossa</taxon>
        <taxon>Placobranchoidea</taxon>
        <taxon>Plakobranchidae</taxon>
        <taxon>Elysia</taxon>
    </lineage>
</organism>
<accession>A0AAV4EVF1</accession>
<keyword evidence="2" id="KW-1185">Reference proteome</keyword>
<name>A0AAV4EVF1_9GAST</name>
<protein>
    <submittedName>
        <fullName evidence="1">Uncharacterized protein</fullName>
    </submittedName>
</protein>
<reference evidence="1 2" key="1">
    <citation type="journal article" date="2021" name="Elife">
        <title>Chloroplast acquisition without the gene transfer in kleptoplastic sea slugs, Plakobranchus ocellatus.</title>
        <authorList>
            <person name="Maeda T."/>
            <person name="Takahashi S."/>
            <person name="Yoshida T."/>
            <person name="Shimamura S."/>
            <person name="Takaki Y."/>
            <person name="Nagai Y."/>
            <person name="Toyoda A."/>
            <person name="Suzuki Y."/>
            <person name="Arimoto A."/>
            <person name="Ishii H."/>
            <person name="Satoh N."/>
            <person name="Nishiyama T."/>
            <person name="Hasebe M."/>
            <person name="Maruyama T."/>
            <person name="Minagawa J."/>
            <person name="Obokata J."/>
            <person name="Shigenobu S."/>
        </authorList>
    </citation>
    <scope>NUCLEOTIDE SEQUENCE [LARGE SCALE GENOMIC DNA]</scope>
</reference>
<gene>
    <name evidence="1" type="ORF">ElyMa_001929500</name>
</gene>
<comment type="caution">
    <text evidence="1">The sequence shown here is derived from an EMBL/GenBank/DDBJ whole genome shotgun (WGS) entry which is preliminary data.</text>
</comment>
<evidence type="ECO:0000313" key="2">
    <source>
        <dbReference type="Proteomes" id="UP000762676"/>
    </source>
</evidence>
<dbReference type="EMBL" id="BMAT01003903">
    <property type="protein sequence ID" value="GFR64689.1"/>
    <property type="molecule type" value="Genomic_DNA"/>
</dbReference>
<evidence type="ECO:0000313" key="1">
    <source>
        <dbReference type="EMBL" id="GFR64689.1"/>
    </source>
</evidence>
<dbReference type="AlphaFoldDB" id="A0AAV4EVF1"/>
<proteinExistence type="predicted"/>
<sequence>MSGLRVQRAYYGSEHGKGEADGETGVLSQAMEIYVKGTRKMHQIERVNDFIIKSRCLACFCCACRQDNTSLCINKLYVGDFITHKLRQSKTPPDDAFLEPPEEEPLGDQTFDAGAGMKVQSRWAHMCAGHTLSAKGFYPYNALVLEVFSAERHIYVSCLRSKVAASSQPGEVWYFQRCQTSPS</sequence>